<dbReference type="InterPro" id="IPR046342">
    <property type="entry name" value="CBS_dom_sf"/>
</dbReference>
<accession>A0A2S3W8J1</accession>
<dbReference type="SUPFAM" id="SSF161093">
    <property type="entry name" value="MgtE membrane domain-like"/>
    <property type="match status" value="1"/>
</dbReference>
<name>A0A2S3W8J1_PSEPU</name>
<dbReference type="CDD" id="cd04606">
    <property type="entry name" value="CBS_pair_Mg_transporter"/>
    <property type="match status" value="1"/>
</dbReference>
<dbReference type="PROSITE" id="PS51371">
    <property type="entry name" value="CBS"/>
    <property type="match status" value="1"/>
</dbReference>
<evidence type="ECO:0000256" key="3">
    <source>
        <dbReference type="ARBA" id="ARBA00022448"/>
    </source>
</evidence>
<feature type="transmembrane region" description="Helical" evidence="9">
    <location>
        <begin position="326"/>
        <end position="349"/>
    </location>
</feature>
<evidence type="ECO:0000313" key="12">
    <source>
        <dbReference type="Proteomes" id="UP000237194"/>
    </source>
</evidence>
<dbReference type="Pfam" id="PF01769">
    <property type="entry name" value="MgtE"/>
    <property type="match status" value="1"/>
</dbReference>
<evidence type="ECO:0000256" key="5">
    <source>
        <dbReference type="ARBA" id="ARBA00022842"/>
    </source>
</evidence>
<keyword evidence="5 9" id="KW-0460">Magnesium</keyword>
<dbReference type="EMBL" id="MIND01000018">
    <property type="protein sequence ID" value="POF87250.1"/>
    <property type="molecule type" value="Genomic_DNA"/>
</dbReference>
<dbReference type="PANTHER" id="PTHR41394">
    <property type="entry name" value="MAGNESIUM TRANSPORTER MGTE"/>
    <property type="match status" value="1"/>
</dbReference>
<comment type="caution">
    <text evidence="11">The sequence shown here is derived from an EMBL/GenBank/DDBJ whole genome shotgun (WGS) entry which is preliminary data.</text>
</comment>
<keyword evidence="4 9" id="KW-0812">Transmembrane</keyword>
<dbReference type="InterPro" id="IPR006669">
    <property type="entry name" value="MgtE_transporter"/>
</dbReference>
<evidence type="ECO:0000256" key="9">
    <source>
        <dbReference type="RuleBase" id="RU362011"/>
    </source>
</evidence>
<dbReference type="Gene3D" id="1.10.357.20">
    <property type="entry name" value="SLC41 divalent cation transporters, integral membrane domain"/>
    <property type="match status" value="1"/>
</dbReference>
<comment type="subunit">
    <text evidence="9">Homodimer.</text>
</comment>
<proteinExistence type="inferred from homology"/>
<dbReference type="RefSeq" id="WP_103435663.1">
    <property type="nucleotide sequence ID" value="NZ_MIND01000018.1"/>
</dbReference>
<dbReference type="Proteomes" id="UP000237194">
    <property type="component" value="Unassembled WGS sequence"/>
</dbReference>
<gene>
    <name evidence="11" type="ORF">BGP80_04460</name>
</gene>
<evidence type="ECO:0000256" key="4">
    <source>
        <dbReference type="ARBA" id="ARBA00022692"/>
    </source>
</evidence>
<comment type="function">
    <text evidence="9">Acts as a magnesium transporter.</text>
</comment>
<dbReference type="Gene3D" id="3.10.580.10">
    <property type="entry name" value="CBS-domain"/>
    <property type="match status" value="1"/>
</dbReference>
<comment type="subcellular location">
    <subcellularLocation>
        <location evidence="9">Cell membrane</location>
        <topology evidence="9">Multi-pass membrane protein</topology>
    </subcellularLocation>
    <subcellularLocation>
        <location evidence="1">Membrane</location>
        <topology evidence="1">Multi-pass membrane protein</topology>
    </subcellularLocation>
</comment>
<reference evidence="11 12" key="1">
    <citation type="submission" date="2016-08" db="EMBL/GenBank/DDBJ databases">
        <authorList>
            <person name="Seilhamer J.J."/>
        </authorList>
    </citation>
    <scope>NUCLEOTIDE SEQUENCE [LARGE SCALE GENOMIC DNA]</scope>
    <source>
        <strain evidence="11 12">KT-27</strain>
    </source>
</reference>
<keyword evidence="7 9" id="KW-0472">Membrane</keyword>
<feature type="transmembrane region" description="Helical" evidence="9">
    <location>
        <begin position="288"/>
        <end position="314"/>
    </location>
</feature>
<keyword evidence="9" id="KW-1003">Cell membrane</keyword>
<dbReference type="Pfam" id="PF00571">
    <property type="entry name" value="CBS"/>
    <property type="match status" value="1"/>
</dbReference>
<feature type="domain" description="CBS" evidence="10">
    <location>
        <begin position="104"/>
        <end position="160"/>
    </location>
</feature>
<evidence type="ECO:0000256" key="1">
    <source>
        <dbReference type="ARBA" id="ARBA00004141"/>
    </source>
</evidence>
<feature type="transmembrane region" description="Helical" evidence="9">
    <location>
        <begin position="188"/>
        <end position="208"/>
    </location>
</feature>
<sequence>MHYSPDFVEAQANQRRAAQARRDQLLQSQRHPAGTAGALMISHYSSLDSGLSASQAIDMLRREAADAETIYQSYVLDEQRNLLGTVSLRELILAAPEAAIEQVMVRNIISVSVHTLQEEVARLIRLHDLLAVPVLDDDGCLVGLVTCDEALDVVVEEATEDFHKGALIANHVGNLRDATLGLLYRKRVLWLVLLVFGNLFSGAGIAAFEETIAAHIALVFFLPLLVDSGGNAGAQSATLMVRGLATGEVVMADWLRMLGRECGVALALGATMAVAVASLGMLRGGADIAFIVASSMLVIVLIGSLIGMSLPFLLSRINLDPATASGPLVTSVADAVGVLIYFGIASQVLDI</sequence>
<feature type="transmembrane region" description="Helical" evidence="9">
    <location>
        <begin position="214"/>
        <end position="241"/>
    </location>
</feature>
<dbReference type="PANTHER" id="PTHR41394:SF8">
    <property type="entry name" value="MAGNESIUM TRANSPORTER MGTE"/>
    <property type="match status" value="1"/>
</dbReference>
<dbReference type="NCBIfam" id="TIGR00400">
    <property type="entry name" value="mgtE"/>
    <property type="match status" value="1"/>
</dbReference>
<keyword evidence="9" id="KW-0479">Metal-binding</keyword>
<dbReference type="InterPro" id="IPR006667">
    <property type="entry name" value="SLC41_membr_dom"/>
</dbReference>
<evidence type="ECO:0000259" key="10">
    <source>
        <dbReference type="PROSITE" id="PS51371"/>
    </source>
</evidence>
<protein>
    <recommendedName>
        <fullName evidence="9">Magnesium transporter MgtE</fullName>
    </recommendedName>
</protein>
<dbReference type="InterPro" id="IPR036739">
    <property type="entry name" value="SLC41_membr_dom_sf"/>
</dbReference>
<dbReference type="GO" id="GO:0046872">
    <property type="term" value="F:metal ion binding"/>
    <property type="evidence" value="ECO:0007669"/>
    <property type="project" value="UniProtKB-KW"/>
</dbReference>
<evidence type="ECO:0000313" key="11">
    <source>
        <dbReference type="EMBL" id="POF87250.1"/>
    </source>
</evidence>
<evidence type="ECO:0000256" key="8">
    <source>
        <dbReference type="PROSITE-ProRule" id="PRU00703"/>
    </source>
</evidence>
<evidence type="ECO:0000256" key="7">
    <source>
        <dbReference type="ARBA" id="ARBA00023136"/>
    </source>
</evidence>
<keyword evidence="6 9" id="KW-1133">Transmembrane helix</keyword>
<dbReference type="AlphaFoldDB" id="A0A2S3W8J1"/>
<dbReference type="GO" id="GO:0005886">
    <property type="term" value="C:plasma membrane"/>
    <property type="evidence" value="ECO:0007669"/>
    <property type="project" value="UniProtKB-SubCell"/>
</dbReference>
<dbReference type="SUPFAM" id="SSF54631">
    <property type="entry name" value="CBS-domain pair"/>
    <property type="match status" value="1"/>
</dbReference>
<keyword evidence="3 9" id="KW-0813">Transport</keyword>
<reference evidence="11 12" key="2">
    <citation type="submission" date="2018-03" db="EMBL/GenBank/DDBJ databases">
        <title>Draft genome of Pseudomonas putida strain KT-27.</title>
        <authorList>
            <person name="Yoshizawa S."/>
            <person name="Khan N.H."/>
            <person name="Nishimura M."/>
            <person name="Chiura H.X."/>
            <person name="Ogura Y."/>
            <person name="Hayashi T."/>
            <person name="Kogure K."/>
        </authorList>
    </citation>
    <scope>NUCLEOTIDE SEQUENCE [LARGE SCALE GENOMIC DNA]</scope>
    <source>
        <strain evidence="11 12">KT-27</strain>
    </source>
</reference>
<dbReference type="InterPro" id="IPR000644">
    <property type="entry name" value="CBS_dom"/>
</dbReference>
<evidence type="ECO:0000256" key="6">
    <source>
        <dbReference type="ARBA" id="ARBA00022989"/>
    </source>
</evidence>
<feature type="transmembrane region" description="Helical" evidence="9">
    <location>
        <begin position="262"/>
        <end position="282"/>
    </location>
</feature>
<dbReference type="GO" id="GO:0015095">
    <property type="term" value="F:magnesium ion transmembrane transporter activity"/>
    <property type="evidence" value="ECO:0007669"/>
    <property type="project" value="UniProtKB-UniRule"/>
</dbReference>
<keyword evidence="8" id="KW-0129">CBS domain</keyword>
<comment type="similarity">
    <text evidence="2 9">Belongs to the SLC41A transporter family.</text>
</comment>
<organism evidence="11 12">
    <name type="scientific">Pseudomonas putida</name>
    <name type="common">Arthrobacter siderocapsulatus</name>
    <dbReference type="NCBI Taxonomy" id="303"/>
    <lineage>
        <taxon>Bacteria</taxon>
        <taxon>Pseudomonadati</taxon>
        <taxon>Pseudomonadota</taxon>
        <taxon>Gammaproteobacteria</taxon>
        <taxon>Pseudomonadales</taxon>
        <taxon>Pseudomonadaceae</taxon>
        <taxon>Pseudomonas</taxon>
    </lineage>
</organism>
<evidence type="ECO:0000256" key="2">
    <source>
        <dbReference type="ARBA" id="ARBA00009749"/>
    </source>
</evidence>